<accession>A0A7J6FFI8</accession>
<feature type="domain" description="Reverse transcriptase zinc-binding" evidence="1">
    <location>
        <begin position="13"/>
        <end position="70"/>
    </location>
</feature>
<evidence type="ECO:0000313" key="5">
    <source>
        <dbReference type="Proteomes" id="UP000583929"/>
    </source>
</evidence>
<keyword evidence="5" id="KW-1185">Reference proteome</keyword>
<evidence type="ECO:0000313" key="2">
    <source>
        <dbReference type="EMBL" id="KAF4369387.1"/>
    </source>
</evidence>
<reference evidence="4 5" key="1">
    <citation type="journal article" date="2020" name="bioRxiv">
        <title>Sequence and annotation of 42 cannabis genomes reveals extensive copy number variation in cannabinoid synthesis and pathogen resistance genes.</title>
        <authorList>
            <person name="Mckernan K.J."/>
            <person name="Helbert Y."/>
            <person name="Kane L.T."/>
            <person name="Ebling H."/>
            <person name="Zhang L."/>
            <person name="Liu B."/>
            <person name="Eaton Z."/>
            <person name="Mclaughlin S."/>
            <person name="Kingan S."/>
            <person name="Baybayan P."/>
            <person name="Concepcion G."/>
            <person name="Jordan M."/>
            <person name="Riva A."/>
            <person name="Barbazuk W."/>
            <person name="Harkins T."/>
        </authorList>
    </citation>
    <scope>NUCLEOTIDE SEQUENCE [LARGE SCALE GENOMIC DNA]</scope>
    <source>
        <strain evidence="4 5">cv. Jamaican Lion 4</strain>
        <strain evidence="2">Father</strain>
        <strain evidence="3">Mother</strain>
        <tissue evidence="2">Leaf</tissue>
    </source>
</reference>
<protein>
    <recommendedName>
        <fullName evidence="1">Reverse transcriptase zinc-binding domain-containing protein</fullName>
    </recommendedName>
</protein>
<dbReference type="Proteomes" id="UP000583929">
    <property type="component" value="Unassembled WGS sequence"/>
</dbReference>
<evidence type="ECO:0000259" key="1">
    <source>
        <dbReference type="Pfam" id="PF13966"/>
    </source>
</evidence>
<dbReference type="EMBL" id="JAATIQ010000221">
    <property type="protein sequence ID" value="KAF4369387.1"/>
    <property type="molecule type" value="Genomic_DNA"/>
</dbReference>
<gene>
    <name evidence="3" type="ORF">F8388_014227</name>
    <name evidence="2" type="ORF">G4B88_023791</name>
</gene>
<comment type="caution">
    <text evidence="2">The sequence shown here is derived from an EMBL/GenBank/DDBJ whole genome shotgun (WGS) entry which is preliminary data.</text>
</comment>
<dbReference type="EMBL" id="JAATIP010000045">
    <property type="protein sequence ID" value="KAF4385094.1"/>
    <property type="molecule type" value="Genomic_DNA"/>
</dbReference>
<proteinExistence type="predicted"/>
<dbReference type="Proteomes" id="UP000525078">
    <property type="component" value="Unassembled WGS sequence"/>
</dbReference>
<dbReference type="InterPro" id="IPR026960">
    <property type="entry name" value="RVT-Znf"/>
</dbReference>
<name>A0A7J6FFI8_CANSA</name>
<organism evidence="2 5">
    <name type="scientific">Cannabis sativa</name>
    <name type="common">Hemp</name>
    <name type="synonym">Marijuana</name>
    <dbReference type="NCBI Taxonomy" id="3483"/>
    <lineage>
        <taxon>Eukaryota</taxon>
        <taxon>Viridiplantae</taxon>
        <taxon>Streptophyta</taxon>
        <taxon>Embryophyta</taxon>
        <taxon>Tracheophyta</taxon>
        <taxon>Spermatophyta</taxon>
        <taxon>Magnoliopsida</taxon>
        <taxon>eudicotyledons</taxon>
        <taxon>Gunneridae</taxon>
        <taxon>Pentapetalae</taxon>
        <taxon>rosids</taxon>
        <taxon>fabids</taxon>
        <taxon>Rosales</taxon>
        <taxon>Cannabaceae</taxon>
        <taxon>Cannabis</taxon>
    </lineage>
</organism>
<dbReference type="AlphaFoldDB" id="A0A7J6FFI8"/>
<evidence type="ECO:0000313" key="3">
    <source>
        <dbReference type="EMBL" id="KAF4385094.1"/>
    </source>
</evidence>
<evidence type="ECO:0000313" key="4">
    <source>
        <dbReference type="Proteomes" id="UP000525078"/>
    </source>
</evidence>
<dbReference type="Pfam" id="PF13966">
    <property type="entry name" value="zf-RVT"/>
    <property type="match status" value="1"/>
</dbReference>
<sequence>MCLAVKGNKLRAKMYYDLLVEEDKVYYARAVWDKLIVPKHKFLFWQIANTQLLTRDFLSQILTIPSTLCPVSFLASPDEVSPTSTTTLDF</sequence>